<dbReference type="NCBIfam" id="TIGR02937">
    <property type="entry name" value="sigma70-ECF"/>
    <property type="match status" value="1"/>
</dbReference>
<dbReference type="InterPro" id="IPR036388">
    <property type="entry name" value="WH-like_DNA-bd_sf"/>
</dbReference>
<dbReference type="Gene3D" id="1.10.1740.10">
    <property type="match status" value="1"/>
</dbReference>
<dbReference type="NCBIfam" id="NF006089">
    <property type="entry name" value="PRK08241.1"/>
    <property type="match status" value="1"/>
</dbReference>
<dbReference type="NCBIfam" id="TIGR02960">
    <property type="entry name" value="SigX5"/>
    <property type="match status" value="1"/>
</dbReference>
<evidence type="ECO:0000259" key="6">
    <source>
        <dbReference type="Pfam" id="PF04542"/>
    </source>
</evidence>
<evidence type="ECO:0000259" key="7">
    <source>
        <dbReference type="Pfam" id="PF08281"/>
    </source>
</evidence>
<gene>
    <name evidence="9" type="ORF">H1D24_25105</name>
</gene>
<dbReference type="Gene3D" id="1.10.10.10">
    <property type="entry name" value="Winged helix-like DNA-binding domain superfamily/Winged helix DNA-binding domain"/>
    <property type="match status" value="1"/>
</dbReference>
<dbReference type="SUPFAM" id="SSF88946">
    <property type="entry name" value="Sigma2 domain of RNA polymerase sigma factors"/>
    <property type="match status" value="1"/>
</dbReference>
<sequence>MSDSTATTTDLDARLEQYRVELTGYCYRMLGSSFEAEDAVQDTMVRAWRSYDRFEGRSSLRSWLYRIATNVCLDMLNAGNRRARPMDLTEAAPLAQAALNPRPDHTWLEPMPDGRVLPQVSDPAEAAVAKESVRLAFMAALQQLPPKQRAVLILREVLAWKASEVAELLGTSVASVNSALQRARATLAESGGSLDTATADPLDEEQRKLLDRYVAAFEGYDMAALTALLHEDAVMTMPPFDLWLRGSGDITGFMTTLGAACEGSRLLPVAANGTPAFAQYKPDPDGKGFVPWAVQVIEISEGRITGFHCFLDTARWFPLFGMPLHLEP</sequence>
<dbReference type="InterPro" id="IPR007627">
    <property type="entry name" value="RNA_pol_sigma70_r2"/>
</dbReference>
<keyword evidence="3" id="KW-0805">Transcription regulation</keyword>
<comment type="subunit">
    <text evidence="2">Interacts transiently with the RNA polymerase catalytic core formed by RpoA, RpoB, RpoC and RpoZ (2 alpha, 1 beta, 1 beta' and 1 omega subunit) to form the RNA polymerase holoenzyme that can initiate transcription.</text>
</comment>
<evidence type="ECO:0000259" key="8">
    <source>
        <dbReference type="Pfam" id="PF12680"/>
    </source>
</evidence>
<evidence type="ECO:0000256" key="5">
    <source>
        <dbReference type="ARBA" id="ARBA00023163"/>
    </source>
</evidence>
<feature type="domain" description="RNA polymerase sigma-70 region 2" evidence="6">
    <location>
        <begin position="16"/>
        <end position="81"/>
    </location>
</feature>
<proteinExistence type="inferred from homology"/>
<dbReference type="Pfam" id="PF04542">
    <property type="entry name" value="Sigma70_r2"/>
    <property type="match status" value="1"/>
</dbReference>
<keyword evidence="5" id="KW-0804">Transcription</keyword>
<evidence type="ECO:0000256" key="1">
    <source>
        <dbReference type="ARBA" id="ARBA00010641"/>
    </source>
</evidence>
<keyword evidence="4" id="KW-0731">Sigma factor</keyword>
<comment type="similarity">
    <text evidence="1">Belongs to the sigma-70 factor family. ECF subfamily.</text>
</comment>
<dbReference type="Pfam" id="PF12680">
    <property type="entry name" value="SnoaL_2"/>
    <property type="match status" value="1"/>
</dbReference>
<feature type="domain" description="RNA polymerase sigma factor 70 region 4 type 2" evidence="7">
    <location>
        <begin position="135"/>
        <end position="187"/>
    </location>
</feature>
<dbReference type="InterPro" id="IPR032710">
    <property type="entry name" value="NTF2-like_dom_sf"/>
</dbReference>
<organism evidence="9 10">
    <name type="scientific">Streptomyces himalayensis subsp. himalayensis</name>
    <dbReference type="NCBI Taxonomy" id="2756131"/>
    <lineage>
        <taxon>Bacteria</taxon>
        <taxon>Bacillati</taxon>
        <taxon>Actinomycetota</taxon>
        <taxon>Actinomycetes</taxon>
        <taxon>Kitasatosporales</taxon>
        <taxon>Streptomycetaceae</taxon>
        <taxon>Streptomyces</taxon>
        <taxon>Streptomyces himalayensis</taxon>
    </lineage>
</organism>
<comment type="caution">
    <text evidence="9">The sequence shown here is derived from an EMBL/GenBank/DDBJ whole genome shotgun (WGS) entry which is preliminary data.</text>
</comment>
<evidence type="ECO:0000256" key="3">
    <source>
        <dbReference type="ARBA" id="ARBA00023015"/>
    </source>
</evidence>
<dbReference type="Pfam" id="PF08281">
    <property type="entry name" value="Sigma70_r4_2"/>
    <property type="match status" value="1"/>
</dbReference>
<dbReference type="CDD" id="cd06171">
    <property type="entry name" value="Sigma70_r4"/>
    <property type="match status" value="1"/>
</dbReference>
<evidence type="ECO:0000313" key="9">
    <source>
        <dbReference type="EMBL" id="MBA2949006.1"/>
    </source>
</evidence>
<dbReference type="SUPFAM" id="SSF54427">
    <property type="entry name" value="NTF2-like"/>
    <property type="match status" value="1"/>
</dbReference>
<dbReference type="SUPFAM" id="SSF88659">
    <property type="entry name" value="Sigma3 and sigma4 domains of RNA polymerase sigma factors"/>
    <property type="match status" value="1"/>
</dbReference>
<evidence type="ECO:0000313" key="10">
    <source>
        <dbReference type="Proteomes" id="UP000545761"/>
    </source>
</evidence>
<feature type="domain" description="SnoaL-like" evidence="8">
    <location>
        <begin position="211"/>
        <end position="305"/>
    </location>
</feature>
<dbReference type="AlphaFoldDB" id="A0A7W0DPU6"/>
<dbReference type="InterPro" id="IPR013324">
    <property type="entry name" value="RNA_pol_sigma_r3/r4-like"/>
</dbReference>
<dbReference type="InterPro" id="IPR014305">
    <property type="entry name" value="RNA_pol_sigma-G_actinobac"/>
</dbReference>
<dbReference type="GO" id="GO:0003677">
    <property type="term" value="F:DNA binding"/>
    <property type="evidence" value="ECO:0007669"/>
    <property type="project" value="InterPro"/>
</dbReference>
<dbReference type="GO" id="GO:0016987">
    <property type="term" value="F:sigma factor activity"/>
    <property type="evidence" value="ECO:0007669"/>
    <property type="project" value="UniProtKB-KW"/>
</dbReference>
<name>A0A7W0DPU6_9ACTN</name>
<dbReference type="Proteomes" id="UP000545761">
    <property type="component" value="Unassembled WGS sequence"/>
</dbReference>
<evidence type="ECO:0000256" key="2">
    <source>
        <dbReference type="ARBA" id="ARBA00011344"/>
    </source>
</evidence>
<dbReference type="Gene3D" id="3.10.450.50">
    <property type="match status" value="1"/>
</dbReference>
<accession>A0A7W0DPU6</accession>
<dbReference type="InterPro" id="IPR013325">
    <property type="entry name" value="RNA_pol_sigma_r2"/>
</dbReference>
<reference evidence="9 10" key="1">
    <citation type="submission" date="2020-07" db="EMBL/GenBank/DDBJ databases">
        <title>Streptomyces isolated from Indian soil.</title>
        <authorList>
            <person name="Mandal S."/>
            <person name="Maiti P.K."/>
        </authorList>
    </citation>
    <scope>NUCLEOTIDE SEQUENCE [LARGE SCALE GENOMIC DNA]</scope>
    <source>
        <strain evidence="9 10">PSKA28</strain>
    </source>
</reference>
<dbReference type="GO" id="GO:0006352">
    <property type="term" value="P:DNA-templated transcription initiation"/>
    <property type="evidence" value="ECO:0007669"/>
    <property type="project" value="InterPro"/>
</dbReference>
<dbReference type="InterPro" id="IPR037401">
    <property type="entry name" value="SnoaL-like"/>
</dbReference>
<dbReference type="InterPro" id="IPR013249">
    <property type="entry name" value="RNA_pol_sigma70_r4_t2"/>
</dbReference>
<dbReference type="PANTHER" id="PTHR43133">
    <property type="entry name" value="RNA POLYMERASE ECF-TYPE SIGMA FACTO"/>
    <property type="match status" value="1"/>
</dbReference>
<dbReference type="PANTHER" id="PTHR43133:SF65">
    <property type="entry name" value="ECF RNA POLYMERASE SIGMA FACTOR SIGG"/>
    <property type="match status" value="1"/>
</dbReference>
<evidence type="ECO:0000256" key="4">
    <source>
        <dbReference type="ARBA" id="ARBA00023082"/>
    </source>
</evidence>
<dbReference type="EMBL" id="JACEHE010000016">
    <property type="protein sequence ID" value="MBA2949006.1"/>
    <property type="molecule type" value="Genomic_DNA"/>
</dbReference>
<protein>
    <submittedName>
        <fullName evidence="9">Sigma-70 family RNA polymerase sigma factor</fullName>
    </submittedName>
</protein>
<dbReference type="InterPro" id="IPR014284">
    <property type="entry name" value="RNA_pol_sigma-70_dom"/>
</dbReference>
<dbReference type="RefSeq" id="WP_181659937.1">
    <property type="nucleotide sequence ID" value="NZ_JACEHE010000016.1"/>
</dbReference>
<dbReference type="InterPro" id="IPR039425">
    <property type="entry name" value="RNA_pol_sigma-70-like"/>
</dbReference>